<feature type="binding site" evidence="14">
    <location>
        <begin position="193"/>
        <end position="195"/>
    </location>
    <ligand>
        <name>iminosuccinate</name>
        <dbReference type="ChEBI" id="CHEBI:77875"/>
    </ligand>
</feature>
<evidence type="ECO:0000256" key="4">
    <source>
        <dbReference type="ARBA" id="ARBA00012669"/>
    </source>
</evidence>
<feature type="binding site" evidence="14">
    <location>
        <position position="37"/>
    </location>
    <ligand>
        <name>iminosuccinate</name>
        <dbReference type="ChEBI" id="CHEBI:77875"/>
    </ligand>
</feature>
<dbReference type="UniPathway" id="UPA00253">
    <property type="reaction ID" value="UER00327"/>
</dbReference>
<dbReference type="SUPFAM" id="SSF142754">
    <property type="entry name" value="NadA-like"/>
    <property type="match status" value="1"/>
</dbReference>
<comment type="cofactor">
    <cofactor evidence="14">
        <name>[4Fe-4S] cluster</name>
        <dbReference type="ChEBI" id="CHEBI:49883"/>
    </cofactor>
    <text evidence="14">Binds 1 [4Fe-4S] cluster per subunit.</text>
</comment>
<keyword evidence="5 14" id="KW-0004">4Fe-4S</keyword>
<feature type="binding site" evidence="14">
    <location>
        <position position="20"/>
    </location>
    <ligand>
        <name>iminosuccinate</name>
        <dbReference type="ChEBI" id="CHEBI:77875"/>
    </ligand>
</feature>
<accession>A0A7C3RL93</accession>
<dbReference type="NCBIfam" id="NF006878">
    <property type="entry name" value="PRK09375.1-2"/>
    <property type="match status" value="1"/>
</dbReference>
<dbReference type="PANTHER" id="PTHR30573:SF0">
    <property type="entry name" value="QUINOLINATE SYNTHASE, CHLOROPLASTIC"/>
    <property type="match status" value="1"/>
</dbReference>
<evidence type="ECO:0000313" key="15">
    <source>
        <dbReference type="EMBL" id="HFX12996.1"/>
    </source>
</evidence>
<keyword evidence="9 14" id="KW-0479">Metal-binding</keyword>
<evidence type="ECO:0000256" key="5">
    <source>
        <dbReference type="ARBA" id="ARBA00022485"/>
    </source>
</evidence>
<evidence type="ECO:0000256" key="9">
    <source>
        <dbReference type="ARBA" id="ARBA00022723"/>
    </source>
</evidence>
<evidence type="ECO:0000256" key="8">
    <source>
        <dbReference type="ARBA" id="ARBA00022679"/>
    </source>
</evidence>
<dbReference type="EMBL" id="DTIN01000009">
    <property type="protein sequence ID" value="HFX12996.1"/>
    <property type="molecule type" value="Genomic_DNA"/>
</dbReference>
<dbReference type="Pfam" id="PF02445">
    <property type="entry name" value="NadA"/>
    <property type="match status" value="1"/>
</dbReference>
<organism evidence="15">
    <name type="scientific">Dictyoglomus thermophilum</name>
    <dbReference type="NCBI Taxonomy" id="14"/>
    <lineage>
        <taxon>Bacteria</taxon>
        <taxon>Pseudomonadati</taxon>
        <taxon>Dictyoglomota</taxon>
        <taxon>Dictyoglomia</taxon>
        <taxon>Dictyoglomales</taxon>
        <taxon>Dictyoglomaceae</taxon>
        <taxon>Dictyoglomus</taxon>
    </lineage>
</organism>
<name>A0A7C3RL93_DICTH</name>
<evidence type="ECO:0000256" key="14">
    <source>
        <dbReference type="HAMAP-Rule" id="MF_00568"/>
    </source>
</evidence>
<comment type="similarity">
    <text evidence="14">Belongs to the quinolinate synthase family. Type 2 subfamily.</text>
</comment>
<keyword evidence="10 14" id="KW-0408">Iron</keyword>
<keyword evidence="6 14" id="KW-0963">Cytoplasm</keyword>
<feature type="binding site" evidence="14">
    <location>
        <position position="210"/>
    </location>
    <ligand>
        <name>iminosuccinate</name>
        <dbReference type="ChEBI" id="CHEBI:77875"/>
    </ligand>
</feature>
<evidence type="ECO:0000256" key="12">
    <source>
        <dbReference type="ARBA" id="ARBA00050125"/>
    </source>
</evidence>
<dbReference type="NCBIfam" id="NF006879">
    <property type="entry name" value="PRK09375.1-4"/>
    <property type="match status" value="1"/>
</dbReference>
<dbReference type="NCBIfam" id="TIGR00550">
    <property type="entry name" value="nadA"/>
    <property type="match status" value="1"/>
</dbReference>
<keyword evidence="8 14" id="KW-0808">Transferase</keyword>
<evidence type="ECO:0000256" key="1">
    <source>
        <dbReference type="ARBA" id="ARBA00003791"/>
    </source>
</evidence>
<comment type="caution">
    <text evidence="15">The sequence shown here is derived from an EMBL/GenBank/DDBJ whole genome shotgun (WGS) entry which is preliminary data.</text>
</comment>
<dbReference type="GO" id="GO:0046872">
    <property type="term" value="F:metal ion binding"/>
    <property type="evidence" value="ECO:0007669"/>
    <property type="project" value="UniProtKB-KW"/>
</dbReference>
<dbReference type="HAMAP" id="MF_00568">
    <property type="entry name" value="NadA_type2"/>
    <property type="match status" value="1"/>
</dbReference>
<keyword evidence="7 14" id="KW-0662">Pyridine nucleotide biosynthesis</keyword>
<evidence type="ECO:0000256" key="7">
    <source>
        <dbReference type="ARBA" id="ARBA00022642"/>
    </source>
</evidence>
<evidence type="ECO:0000256" key="10">
    <source>
        <dbReference type="ARBA" id="ARBA00023004"/>
    </source>
</evidence>
<dbReference type="FunFam" id="3.40.50.10800:FF:000003">
    <property type="entry name" value="Quinolinate synthase A"/>
    <property type="match status" value="1"/>
</dbReference>
<reference evidence="15" key="1">
    <citation type="journal article" date="2020" name="mSystems">
        <title>Genome- and Community-Level Interaction Insights into Carbon Utilization and Element Cycling Functions of Hydrothermarchaeota in Hydrothermal Sediment.</title>
        <authorList>
            <person name="Zhou Z."/>
            <person name="Liu Y."/>
            <person name="Xu W."/>
            <person name="Pan J."/>
            <person name="Luo Z.H."/>
            <person name="Li M."/>
        </authorList>
    </citation>
    <scope>NUCLEOTIDE SEQUENCE [LARGE SCALE GENOMIC DNA]</scope>
    <source>
        <strain evidence="15">SpSt-81</strain>
    </source>
</reference>
<feature type="binding site" evidence="14">
    <location>
        <position position="125"/>
    </location>
    <ligand>
        <name>iminosuccinate</name>
        <dbReference type="ChEBI" id="CHEBI:77875"/>
    </ligand>
</feature>
<evidence type="ECO:0000256" key="6">
    <source>
        <dbReference type="ARBA" id="ARBA00022490"/>
    </source>
</evidence>
<feature type="binding site" evidence="14">
    <location>
        <begin position="108"/>
        <end position="110"/>
    </location>
    <ligand>
        <name>iminosuccinate</name>
        <dbReference type="ChEBI" id="CHEBI:77875"/>
    </ligand>
</feature>
<dbReference type="AlphaFoldDB" id="A0A7C3RL93"/>
<dbReference type="InterPro" id="IPR023066">
    <property type="entry name" value="Quinolinate_synth_type2"/>
</dbReference>
<dbReference type="InterPro" id="IPR003473">
    <property type="entry name" value="NadA"/>
</dbReference>
<comment type="catalytic activity">
    <reaction evidence="12">
        <text>iminosuccinate + dihydroxyacetone phosphate = quinolinate + phosphate + 2 H2O + H(+)</text>
        <dbReference type="Rhea" id="RHEA:25888"/>
        <dbReference type="ChEBI" id="CHEBI:15377"/>
        <dbReference type="ChEBI" id="CHEBI:15378"/>
        <dbReference type="ChEBI" id="CHEBI:29959"/>
        <dbReference type="ChEBI" id="CHEBI:43474"/>
        <dbReference type="ChEBI" id="CHEBI:57642"/>
        <dbReference type="ChEBI" id="CHEBI:77875"/>
        <dbReference type="EC" id="2.5.1.72"/>
    </reaction>
    <physiologicalReaction direction="left-to-right" evidence="12">
        <dbReference type="Rhea" id="RHEA:25889"/>
    </physiologicalReaction>
</comment>
<dbReference type="FunFam" id="3.40.50.10800:FF:000001">
    <property type="entry name" value="Quinolinate synthase A"/>
    <property type="match status" value="1"/>
</dbReference>
<keyword evidence="11 14" id="KW-0411">Iron-sulfur</keyword>
<proteinExistence type="inferred from homology"/>
<feature type="binding site" evidence="14">
    <location>
        <position position="255"/>
    </location>
    <ligand>
        <name>[4Fe-4S] cluster</name>
        <dbReference type="ChEBI" id="CHEBI:49883"/>
    </ligand>
</feature>
<dbReference type="EC" id="2.5.1.72" evidence="4 14"/>
<feature type="binding site" evidence="14">
    <location>
        <position position="82"/>
    </location>
    <ligand>
        <name>[4Fe-4S] cluster</name>
        <dbReference type="ChEBI" id="CHEBI:49883"/>
    </ligand>
</feature>
<comment type="subcellular location">
    <subcellularLocation>
        <location evidence="2 14">Cytoplasm</location>
    </subcellularLocation>
</comment>
<dbReference type="InterPro" id="IPR036094">
    <property type="entry name" value="NadA_sf"/>
</dbReference>
<evidence type="ECO:0000256" key="2">
    <source>
        <dbReference type="ARBA" id="ARBA00004496"/>
    </source>
</evidence>
<dbReference type="GO" id="GO:0008987">
    <property type="term" value="F:quinolinate synthetase A activity"/>
    <property type="evidence" value="ECO:0007669"/>
    <property type="project" value="UniProtKB-UniRule"/>
</dbReference>
<dbReference type="PANTHER" id="PTHR30573">
    <property type="entry name" value="QUINOLINATE SYNTHETASE A"/>
    <property type="match status" value="1"/>
</dbReference>
<feature type="binding site" evidence="14">
    <location>
        <position position="167"/>
    </location>
    <ligand>
        <name>[4Fe-4S] cluster</name>
        <dbReference type="ChEBI" id="CHEBI:49883"/>
    </ligand>
</feature>
<dbReference type="GO" id="GO:0005829">
    <property type="term" value="C:cytosol"/>
    <property type="evidence" value="ECO:0007669"/>
    <property type="project" value="TreeGrafter"/>
</dbReference>
<dbReference type="GO" id="GO:0051539">
    <property type="term" value="F:4 iron, 4 sulfur cluster binding"/>
    <property type="evidence" value="ECO:0007669"/>
    <property type="project" value="UniProtKB-KW"/>
</dbReference>
<gene>
    <name evidence="14 15" type="primary">nadA</name>
    <name evidence="15" type="ORF">ENW00_02420</name>
</gene>
<sequence>MIEEKIKKLKKERDAVILAHNYQLPEVQDIADFVGDSLELARIAKEVKEKVIIFCGVHFMAETASILAPDKIVILPDPHAGCPLANSITPADILKLKEKYKDHVVVSYINTTAEVKALSDYICTSANAVSVVDKISEDKIIFVPDRNLGYYVSKHTKKEMIIWDGFCPTHQRILPQNILELKEKHKDAKIVVHPECRKEVLDLADKVASTSGIIKYVKEDNHHRYIIGTEAGLLHRLRKEVPNKEFFLASPLAVCANMKKITLEKILWSLEDLSPQVKVPDHIREKALIPIMRMLSL</sequence>
<comment type="pathway">
    <text evidence="3 14">Cofactor biosynthesis; NAD(+) biosynthesis; quinolinate from iminoaspartate: step 1/1.</text>
</comment>
<evidence type="ECO:0000256" key="13">
    <source>
        <dbReference type="ARBA" id="ARBA00073059"/>
    </source>
</evidence>
<dbReference type="Gene3D" id="3.40.50.10800">
    <property type="entry name" value="NadA-like"/>
    <property type="match status" value="3"/>
</dbReference>
<comment type="function">
    <text evidence="1 14">Catalyzes the condensation of iminoaspartate with dihydroxyacetone phosphate to form quinolinate.</text>
</comment>
<evidence type="ECO:0000256" key="11">
    <source>
        <dbReference type="ARBA" id="ARBA00023014"/>
    </source>
</evidence>
<evidence type="ECO:0000256" key="3">
    <source>
        <dbReference type="ARBA" id="ARBA00005065"/>
    </source>
</evidence>
<protein>
    <recommendedName>
        <fullName evidence="13 14">Quinolinate synthase</fullName>
        <ecNumber evidence="4 14">2.5.1.72</ecNumber>
    </recommendedName>
</protein>
<dbReference type="GO" id="GO:0034628">
    <property type="term" value="P:'de novo' NAD+ biosynthetic process from L-aspartate"/>
    <property type="evidence" value="ECO:0007669"/>
    <property type="project" value="TreeGrafter"/>
</dbReference>